<keyword evidence="4" id="KW-0808">Transferase</keyword>
<comment type="caution">
    <text evidence="11">The sequence shown here is derived from an EMBL/GenBank/DDBJ whole genome shotgun (WGS) entry which is preliminary data.</text>
</comment>
<dbReference type="GO" id="GO:0006011">
    <property type="term" value="P:UDP-alpha-D-glucose metabolic process"/>
    <property type="evidence" value="ECO:0007669"/>
    <property type="project" value="InterPro"/>
</dbReference>
<evidence type="ECO:0000313" key="12">
    <source>
        <dbReference type="Proteomes" id="UP000823616"/>
    </source>
</evidence>
<dbReference type="InterPro" id="IPR005835">
    <property type="entry name" value="NTP_transferase_dom"/>
</dbReference>
<comment type="catalytic activity">
    <reaction evidence="9">
        <text>alpha-D-glucose 1-phosphate + UTP + H(+) = UDP-alpha-D-glucose + diphosphate</text>
        <dbReference type="Rhea" id="RHEA:19889"/>
        <dbReference type="ChEBI" id="CHEBI:15378"/>
        <dbReference type="ChEBI" id="CHEBI:33019"/>
        <dbReference type="ChEBI" id="CHEBI:46398"/>
        <dbReference type="ChEBI" id="CHEBI:58601"/>
        <dbReference type="ChEBI" id="CHEBI:58885"/>
        <dbReference type="EC" id="2.7.7.9"/>
    </reaction>
</comment>
<dbReference type="AlphaFoldDB" id="A0A9D9EPG3"/>
<comment type="similarity">
    <text evidence="1">Belongs to the UDPGP type 2 family.</text>
</comment>
<evidence type="ECO:0000259" key="10">
    <source>
        <dbReference type="Pfam" id="PF00483"/>
    </source>
</evidence>
<evidence type="ECO:0000313" key="11">
    <source>
        <dbReference type="EMBL" id="MBO8450326.1"/>
    </source>
</evidence>
<accession>A0A9D9EPG3</accession>
<name>A0A9D9EPG3_9SPIR</name>
<evidence type="ECO:0000256" key="1">
    <source>
        <dbReference type="ARBA" id="ARBA00006890"/>
    </source>
</evidence>
<evidence type="ECO:0000256" key="3">
    <source>
        <dbReference type="ARBA" id="ARBA00019048"/>
    </source>
</evidence>
<dbReference type="InterPro" id="IPR029044">
    <property type="entry name" value="Nucleotide-diphossugar_trans"/>
</dbReference>
<dbReference type="PANTHER" id="PTHR43197:SF1">
    <property type="entry name" value="UTP--GLUCOSE-1-PHOSPHATE URIDYLYLTRANSFERASE"/>
    <property type="match status" value="1"/>
</dbReference>
<dbReference type="Gene3D" id="3.90.550.10">
    <property type="entry name" value="Spore Coat Polysaccharide Biosynthesis Protein SpsA, Chain A"/>
    <property type="match status" value="1"/>
</dbReference>
<reference evidence="11" key="2">
    <citation type="journal article" date="2021" name="PeerJ">
        <title>Extensive microbial diversity within the chicken gut microbiome revealed by metagenomics and culture.</title>
        <authorList>
            <person name="Gilroy R."/>
            <person name="Ravi A."/>
            <person name="Getino M."/>
            <person name="Pursley I."/>
            <person name="Horton D.L."/>
            <person name="Alikhan N.F."/>
            <person name="Baker D."/>
            <person name="Gharbi K."/>
            <person name="Hall N."/>
            <person name="Watson M."/>
            <person name="Adriaenssens E.M."/>
            <person name="Foster-Nyarko E."/>
            <person name="Jarju S."/>
            <person name="Secka A."/>
            <person name="Antonio M."/>
            <person name="Oren A."/>
            <person name="Chaudhuri R.R."/>
            <person name="La Ragione R."/>
            <person name="Hildebrand F."/>
            <person name="Pallen M.J."/>
        </authorList>
    </citation>
    <scope>NUCLEOTIDE SEQUENCE</scope>
    <source>
        <strain evidence="11">B3-4054</strain>
    </source>
</reference>
<dbReference type="GO" id="GO:0003983">
    <property type="term" value="F:UTP:glucose-1-phosphate uridylyltransferase activity"/>
    <property type="evidence" value="ECO:0007669"/>
    <property type="project" value="UniProtKB-EC"/>
</dbReference>
<keyword evidence="5 11" id="KW-0548">Nucleotidyltransferase</keyword>
<evidence type="ECO:0000256" key="4">
    <source>
        <dbReference type="ARBA" id="ARBA00022679"/>
    </source>
</evidence>
<feature type="domain" description="Nucleotidyl transferase" evidence="10">
    <location>
        <begin position="2"/>
        <end position="262"/>
    </location>
</feature>
<dbReference type="PANTHER" id="PTHR43197">
    <property type="entry name" value="UTP--GLUCOSE-1-PHOSPHATE URIDYLYLTRANSFERASE"/>
    <property type="match status" value="1"/>
</dbReference>
<dbReference type="EMBL" id="JADIMS010000071">
    <property type="protein sequence ID" value="MBO8450326.1"/>
    <property type="molecule type" value="Genomic_DNA"/>
</dbReference>
<evidence type="ECO:0000256" key="9">
    <source>
        <dbReference type="ARBA" id="ARBA00048128"/>
    </source>
</evidence>
<sequence>MKGILIAAGYGTRCLPATKTVPKELLPVGCVPAIQFLVDELQKSGITELIVVSSRRKKALEDYFDREIELESVLTADGKTEALEKIAPPPVRVVFVRQERMMGTGHALLQVKDLVGDEPCVVAYPDDLHIGEPPLALQLIREYEKTGCSVLASVEEEGDVSRYGVLDVAADGKVRAIVEKPAPGTEPGREISVGRFLLTPEFFSFLEEGWHLHLEAARAAGREPGEYYHVYALNKLMAAGKVVRKIIGGVRLDTGDPAGYLDAVLRCAWLDPELRPVLERWKNT</sequence>
<dbReference type="InterPro" id="IPR005771">
    <property type="entry name" value="GalU_uridylyltTrfase_bac/arc"/>
</dbReference>
<evidence type="ECO:0000256" key="5">
    <source>
        <dbReference type="ARBA" id="ARBA00022695"/>
    </source>
</evidence>
<reference evidence="11" key="1">
    <citation type="submission" date="2020-10" db="EMBL/GenBank/DDBJ databases">
        <authorList>
            <person name="Gilroy R."/>
        </authorList>
    </citation>
    <scope>NUCLEOTIDE SEQUENCE</scope>
    <source>
        <strain evidence="11">B3-4054</strain>
    </source>
</reference>
<dbReference type="SUPFAM" id="SSF53448">
    <property type="entry name" value="Nucleotide-diphospho-sugar transferases"/>
    <property type="match status" value="1"/>
</dbReference>
<evidence type="ECO:0000256" key="2">
    <source>
        <dbReference type="ARBA" id="ARBA00012415"/>
    </source>
</evidence>
<dbReference type="EC" id="2.7.7.9" evidence="2"/>
<gene>
    <name evidence="11" type="ORF">IAA96_04390</name>
</gene>
<proteinExistence type="inferred from homology"/>
<dbReference type="Pfam" id="PF00483">
    <property type="entry name" value="NTP_transferase"/>
    <property type="match status" value="1"/>
</dbReference>
<evidence type="ECO:0000256" key="6">
    <source>
        <dbReference type="ARBA" id="ARBA00031455"/>
    </source>
</evidence>
<organism evidence="11 12">
    <name type="scientific">Candidatus Avitreponema avistercoris</name>
    <dbReference type="NCBI Taxonomy" id="2840705"/>
    <lineage>
        <taxon>Bacteria</taxon>
        <taxon>Pseudomonadati</taxon>
        <taxon>Spirochaetota</taxon>
        <taxon>Spirochaetia</taxon>
        <taxon>Spirochaetales</taxon>
        <taxon>Candidatus Avitreponema</taxon>
    </lineage>
</organism>
<evidence type="ECO:0000256" key="7">
    <source>
        <dbReference type="ARBA" id="ARBA00031959"/>
    </source>
</evidence>
<evidence type="ECO:0000256" key="8">
    <source>
        <dbReference type="ARBA" id="ARBA00032341"/>
    </source>
</evidence>
<protein>
    <recommendedName>
        <fullName evidence="3">UTP--glucose-1-phosphate uridylyltransferase</fullName>
        <ecNumber evidence="2">2.7.7.9</ecNumber>
    </recommendedName>
    <alternativeName>
        <fullName evidence="6">Alpha-D-glucosyl-1-phosphate uridylyltransferase</fullName>
    </alternativeName>
    <alternativeName>
        <fullName evidence="7">UDP-glucose pyrophosphorylase</fullName>
    </alternativeName>
    <alternativeName>
        <fullName evidence="8">Uridine diphosphoglucose pyrophosphorylase</fullName>
    </alternativeName>
</protein>
<dbReference type="Proteomes" id="UP000823616">
    <property type="component" value="Unassembled WGS sequence"/>
</dbReference>